<dbReference type="Proteomes" id="UP000187203">
    <property type="component" value="Unassembled WGS sequence"/>
</dbReference>
<name>A0A1R3KEM9_9ROSI</name>
<evidence type="ECO:0000313" key="1">
    <source>
        <dbReference type="EMBL" id="OMP05525.1"/>
    </source>
</evidence>
<evidence type="ECO:0000313" key="2">
    <source>
        <dbReference type="Proteomes" id="UP000187203"/>
    </source>
</evidence>
<gene>
    <name evidence="1" type="ORF">COLO4_08786</name>
</gene>
<accession>A0A1R3KEM9</accession>
<keyword evidence="2" id="KW-1185">Reference proteome</keyword>
<dbReference type="AlphaFoldDB" id="A0A1R3KEM9"/>
<protein>
    <submittedName>
        <fullName evidence="1">TMV resistance protein N-like protein</fullName>
    </submittedName>
</protein>
<reference evidence="2" key="1">
    <citation type="submission" date="2013-09" db="EMBL/GenBank/DDBJ databases">
        <title>Corchorus olitorius genome sequencing.</title>
        <authorList>
            <person name="Alam M."/>
            <person name="Haque M.S."/>
            <person name="Islam M.S."/>
            <person name="Emdad E.M."/>
            <person name="Islam M.M."/>
            <person name="Ahmed B."/>
            <person name="Halim A."/>
            <person name="Hossen Q.M.M."/>
            <person name="Hossain M.Z."/>
            <person name="Ahmed R."/>
            <person name="Khan M.M."/>
            <person name="Islam R."/>
            <person name="Rashid M.M."/>
            <person name="Khan S.A."/>
            <person name="Rahman M.S."/>
            <person name="Alam M."/>
            <person name="Yahiya A.S."/>
            <person name="Khan M.S."/>
            <person name="Azam M.S."/>
            <person name="Haque T."/>
            <person name="Lashkar M.Z.H."/>
            <person name="Akhand A.I."/>
            <person name="Morshed G."/>
            <person name="Roy S."/>
            <person name="Uddin K.S."/>
            <person name="Rabeya T."/>
            <person name="Hossain A.S."/>
            <person name="Chowdhury A."/>
            <person name="Snigdha A.R."/>
            <person name="Mortoza M.S."/>
            <person name="Matin S.A."/>
            <person name="Hoque S.M.E."/>
            <person name="Islam M.K."/>
            <person name="Roy D.K."/>
            <person name="Haider R."/>
            <person name="Moosa M.M."/>
            <person name="Elias S.M."/>
            <person name="Hasan A.M."/>
            <person name="Jahan S."/>
            <person name="Shafiuddin M."/>
            <person name="Mahmood N."/>
            <person name="Shommy N.S."/>
        </authorList>
    </citation>
    <scope>NUCLEOTIDE SEQUENCE [LARGE SCALE GENOMIC DNA]</scope>
    <source>
        <strain evidence="2">cv. O-4</strain>
    </source>
</reference>
<comment type="caution">
    <text evidence="1">The sequence shown here is derived from an EMBL/GenBank/DDBJ whole genome shotgun (WGS) entry which is preliminary data.</text>
</comment>
<sequence length="61" mass="7195">MGREIVRQESEDPGRRSRLWSVEDVYDVLKYNKRKVVPKAKVQRMLECQSPKAPNMYGTLQ</sequence>
<proteinExistence type="predicted"/>
<dbReference type="OrthoDB" id="1752253at2759"/>
<dbReference type="EMBL" id="AWUE01013947">
    <property type="protein sequence ID" value="OMP05525.1"/>
    <property type="molecule type" value="Genomic_DNA"/>
</dbReference>
<organism evidence="1 2">
    <name type="scientific">Corchorus olitorius</name>
    <dbReference type="NCBI Taxonomy" id="93759"/>
    <lineage>
        <taxon>Eukaryota</taxon>
        <taxon>Viridiplantae</taxon>
        <taxon>Streptophyta</taxon>
        <taxon>Embryophyta</taxon>
        <taxon>Tracheophyta</taxon>
        <taxon>Spermatophyta</taxon>
        <taxon>Magnoliopsida</taxon>
        <taxon>eudicotyledons</taxon>
        <taxon>Gunneridae</taxon>
        <taxon>Pentapetalae</taxon>
        <taxon>rosids</taxon>
        <taxon>malvids</taxon>
        <taxon>Malvales</taxon>
        <taxon>Malvaceae</taxon>
        <taxon>Grewioideae</taxon>
        <taxon>Apeibeae</taxon>
        <taxon>Corchorus</taxon>
    </lineage>
</organism>